<keyword evidence="3" id="KW-1185">Reference proteome</keyword>
<comment type="caution">
    <text evidence="2">The sequence shown here is derived from an EMBL/GenBank/DDBJ whole genome shotgun (WGS) entry which is preliminary data.</text>
</comment>
<name>A0ABD6C0Y9_9EURY</name>
<organism evidence="2 3">
    <name type="scientific">Halorubrum laminariae</name>
    <dbReference type="NCBI Taxonomy" id="1433523"/>
    <lineage>
        <taxon>Archaea</taxon>
        <taxon>Methanobacteriati</taxon>
        <taxon>Methanobacteriota</taxon>
        <taxon>Stenosarchaea group</taxon>
        <taxon>Halobacteria</taxon>
        <taxon>Halobacteriales</taxon>
        <taxon>Haloferacaceae</taxon>
        <taxon>Halorubrum</taxon>
    </lineage>
</organism>
<evidence type="ECO:0000256" key="1">
    <source>
        <dbReference type="SAM" id="MobiDB-lite"/>
    </source>
</evidence>
<protein>
    <submittedName>
        <fullName evidence="2">Uncharacterized protein</fullName>
    </submittedName>
</protein>
<evidence type="ECO:0000313" key="2">
    <source>
        <dbReference type="EMBL" id="MFD1571113.1"/>
    </source>
</evidence>
<dbReference type="EMBL" id="JBHUDB010000008">
    <property type="protein sequence ID" value="MFD1571113.1"/>
    <property type="molecule type" value="Genomic_DNA"/>
</dbReference>
<gene>
    <name evidence="2" type="ORF">ACFR9T_11015</name>
</gene>
<feature type="region of interest" description="Disordered" evidence="1">
    <location>
        <begin position="1"/>
        <end position="26"/>
    </location>
</feature>
<dbReference type="RefSeq" id="WP_256419133.1">
    <property type="nucleotide sequence ID" value="NZ_JANHDL010000012.1"/>
</dbReference>
<dbReference type="Proteomes" id="UP001597185">
    <property type="component" value="Unassembled WGS sequence"/>
</dbReference>
<proteinExistence type="predicted"/>
<reference evidence="2 3" key="1">
    <citation type="journal article" date="2019" name="Int. J. Syst. Evol. Microbiol.">
        <title>The Global Catalogue of Microorganisms (GCM) 10K type strain sequencing project: providing services to taxonomists for standard genome sequencing and annotation.</title>
        <authorList>
            <consortium name="The Broad Institute Genomics Platform"/>
            <consortium name="The Broad Institute Genome Sequencing Center for Infectious Disease"/>
            <person name="Wu L."/>
            <person name="Ma J."/>
        </authorList>
    </citation>
    <scope>NUCLEOTIDE SEQUENCE [LARGE SCALE GENOMIC DNA]</scope>
    <source>
        <strain evidence="2 3">CGMCC 1.12689</strain>
    </source>
</reference>
<dbReference type="AlphaFoldDB" id="A0ABD6C0Y9"/>
<accession>A0ABD6C0Y9</accession>
<sequence length="79" mass="8891">MSGQPSTDEDGAEGGEDGVEETERTKIDVSIGNLSISVENHDREACEEQFYRIYDFVLRDVDEWSRAMDSVVTQEGGFR</sequence>
<evidence type="ECO:0000313" key="3">
    <source>
        <dbReference type="Proteomes" id="UP001597185"/>
    </source>
</evidence>
<feature type="compositionally biased region" description="Acidic residues" evidence="1">
    <location>
        <begin position="7"/>
        <end position="20"/>
    </location>
</feature>